<dbReference type="CDD" id="cd00303">
    <property type="entry name" value="retropepsin_like"/>
    <property type="match status" value="1"/>
</dbReference>
<name>A0ABR0PIJ7_GOSAR</name>
<gene>
    <name evidence="1" type="ORF">PVK06_019003</name>
</gene>
<evidence type="ECO:0000313" key="1">
    <source>
        <dbReference type="EMBL" id="KAK5824232.1"/>
    </source>
</evidence>
<proteinExistence type="predicted"/>
<protein>
    <submittedName>
        <fullName evidence="1">Uncharacterized protein</fullName>
    </submittedName>
</protein>
<comment type="caution">
    <text evidence="1">The sequence shown here is derived from an EMBL/GenBank/DDBJ whole genome shotgun (WGS) entry which is preliminary data.</text>
</comment>
<dbReference type="EMBL" id="JARKNE010000006">
    <property type="protein sequence ID" value="KAK5824232.1"/>
    <property type="molecule type" value="Genomic_DNA"/>
</dbReference>
<accession>A0ABR0PIJ7</accession>
<dbReference type="InterPro" id="IPR021109">
    <property type="entry name" value="Peptidase_aspartic_dom_sf"/>
</dbReference>
<evidence type="ECO:0000313" key="2">
    <source>
        <dbReference type="Proteomes" id="UP001358586"/>
    </source>
</evidence>
<dbReference type="Proteomes" id="UP001358586">
    <property type="component" value="Chromosome 6"/>
</dbReference>
<keyword evidence="2" id="KW-1185">Reference proteome</keyword>
<dbReference type="Pfam" id="PF08284">
    <property type="entry name" value="RVP_2"/>
    <property type="match status" value="1"/>
</dbReference>
<organism evidence="1 2">
    <name type="scientific">Gossypium arboreum</name>
    <name type="common">Tree cotton</name>
    <name type="synonym">Gossypium nanking</name>
    <dbReference type="NCBI Taxonomy" id="29729"/>
    <lineage>
        <taxon>Eukaryota</taxon>
        <taxon>Viridiplantae</taxon>
        <taxon>Streptophyta</taxon>
        <taxon>Embryophyta</taxon>
        <taxon>Tracheophyta</taxon>
        <taxon>Spermatophyta</taxon>
        <taxon>Magnoliopsida</taxon>
        <taxon>eudicotyledons</taxon>
        <taxon>Gunneridae</taxon>
        <taxon>Pentapetalae</taxon>
        <taxon>rosids</taxon>
        <taxon>malvids</taxon>
        <taxon>Malvales</taxon>
        <taxon>Malvaceae</taxon>
        <taxon>Malvoideae</taxon>
        <taxon>Gossypium</taxon>
    </lineage>
</organism>
<reference evidence="1 2" key="1">
    <citation type="submission" date="2023-03" db="EMBL/GenBank/DDBJ databases">
        <title>WGS of Gossypium arboreum.</title>
        <authorList>
            <person name="Yu D."/>
        </authorList>
    </citation>
    <scope>NUCLEOTIDE SEQUENCE [LARGE SCALE GENOMIC DNA]</scope>
    <source>
        <tissue evidence="1">Leaf</tissue>
    </source>
</reference>
<sequence>MSEHYFGQDASASVVRVRVTGHNTTQFSASIGHSNVIVLVGSRSTYNFLDFKLVKRLDLPVEHFSQLHVIVANKVRLITQGLCRVVQWKAQGYDFTTEFMILLVKGCDLVLGIQ</sequence>
<dbReference type="Gene3D" id="2.40.70.10">
    <property type="entry name" value="Acid Proteases"/>
    <property type="match status" value="1"/>
</dbReference>